<protein>
    <submittedName>
        <fullName evidence="2">Uncharacterized protein</fullName>
    </submittedName>
</protein>
<keyword evidence="1" id="KW-0812">Transmembrane</keyword>
<evidence type="ECO:0000313" key="3">
    <source>
        <dbReference type="Proteomes" id="UP000053467"/>
    </source>
</evidence>
<name>A0A101I127_UNCT6</name>
<gene>
    <name evidence="2" type="ORF">XE03_1266</name>
</gene>
<dbReference type="Proteomes" id="UP000053467">
    <property type="component" value="Unassembled WGS sequence"/>
</dbReference>
<comment type="caution">
    <text evidence="2">The sequence shown here is derived from an EMBL/GenBank/DDBJ whole genome shotgun (WGS) entry which is preliminary data.</text>
</comment>
<evidence type="ECO:0000313" key="2">
    <source>
        <dbReference type="EMBL" id="KUK86778.1"/>
    </source>
</evidence>
<keyword evidence="1" id="KW-1133">Transmembrane helix</keyword>
<keyword evidence="1" id="KW-0472">Membrane</keyword>
<sequence length="197" mass="22351">MKKFPFLEVGIVIATAILLYILIYPGYVKNKEANNNYNMISNIYALRAAYEKYVTLDNNGELTDKIDGKIYDYLKEFGIKNPYTNENYKEGDIKTYSLENTLDIVDNTLSGKHGSQRGKAGTFAVGFFIPDLASYNELANKPNKTKDDLKKLESFKLEVKKYTVIGFKQDSLPVTTKDMTGEKLEVFFLQGEKSSVD</sequence>
<reference evidence="3" key="1">
    <citation type="journal article" date="2015" name="MBio">
        <title>Genome-Resolved Metagenomic Analysis Reveals Roles for Candidate Phyla and Other Microbial Community Members in Biogeochemical Transformations in Oil Reservoirs.</title>
        <authorList>
            <person name="Hu P."/>
            <person name="Tom L."/>
            <person name="Singh A."/>
            <person name="Thomas B.C."/>
            <person name="Baker B.J."/>
            <person name="Piceno Y.M."/>
            <person name="Andersen G.L."/>
            <person name="Banfield J.F."/>
        </authorList>
    </citation>
    <scope>NUCLEOTIDE SEQUENCE [LARGE SCALE GENOMIC DNA]</scope>
</reference>
<feature type="transmembrane region" description="Helical" evidence="1">
    <location>
        <begin position="6"/>
        <end position="27"/>
    </location>
</feature>
<evidence type="ECO:0000256" key="1">
    <source>
        <dbReference type="SAM" id="Phobius"/>
    </source>
</evidence>
<dbReference type="AlphaFoldDB" id="A0A101I127"/>
<proteinExistence type="predicted"/>
<dbReference type="EMBL" id="LGGX01000012">
    <property type="protein sequence ID" value="KUK86778.1"/>
    <property type="molecule type" value="Genomic_DNA"/>
</dbReference>
<organism evidence="2 3">
    <name type="scientific">candidate division TA06 bacterium 34_109</name>
    <dbReference type="NCBI Taxonomy" id="1635277"/>
    <lineage>
        <taxon>Bacteria</taxon>
        <taxon>Bacteria division TA06</taxon>
    </lineage>
</organism>
<accession>A0A101I127</accession>